<gene>
    <name evidence="1" type="ORF">PoMZ_10960</name>
</gene>
<accession>A0A4P7NJC7</accession>
<dbReference type="Proteomes" id="UP000294847">
    <property type="component" value="Chromosome 5"/>
</dbReference>
<dbReference type="AlphaFoldDB" id="A0A4P7NJC7"/>
<evidence type="ECO:0000313" key="2">
    <source>
        <dbReference type="Proteomes" id="UP000294847"/>
    </source>
</evidence>
<reference evidence="1 2" key="1">
    <citation type="journal article" date="2019" name="Mol. Biol. Evol.">
        <title>Blast fungal genomes show frequent chromosomal changes, gene gains and losses, and effector gene turnover.</title>
        <authorList>
            <person name="Gomez Luciano L.B."/>
            <person name="Jason Tsai I."/>
            <person name="Chuma I."/>
            <person name="Tosa Y."/>
            <person name="Chen Y.H."/>
            <person name="Li J.Y."/>
            <person name="Li M.Y."/>
            <person name="Jade Lu M.Y."/>
            <person name="Nakayashiki H."/>
            <person name="Li W.H."/>
        </authorList>
    </citation>
    <scope>NUCLEOTIDE SEQUENCE [LARGE SCALE GENOMIC DNA]</scope>
    <source>
        <strain evidence="1">MZ5-1-6</strain>
    </source>
</reference>
<proteinExistence type="predicted"/>
<name>A0A4P7NJC7_PYROR</name>
<dbReference type="VEuPathDB" id="FungiDB:M_BR32_EuGene_00029921"/>
<organism evidence="1 2">
    <name type="scientific">Pyricularia oryzae</name>
    <name type="common">Rice blast fungus</name>
    <name type="synonym">Magnaporthe oryzae</name>
    <dbReference type="NCBI Taxonomy" id="318829"/>
    <lineage>
        <taxon>Eukaryota</taxon>
        <taxon>Fungi</taxon>
        <taxon>Dikarya</taxon>
        <taxon>Ascomycota</taxon>
        <taxon>Pezizomycotina</taxon>
        <taxon>Sordariomycetes</taxon>
        <taxon>Sordariomycetidae</taxon>
        <taxon>Magnaporthales</taxon>
        <taxon>Pyriculariaceae</taxon>
        <taxon>Pyricularia</taxon>
    </lineage>
</organism>
<protein>
    <submittedName>
        <fullName evidence="1">Uncharacterized protein</fullName>
    </submittedName>
</protein>
<dbReference type="EMBL" id="CP034208">
    <property type="protein sequence ID" value="QBZ62086.1"/>
    <property type="molecule type" value="Genomic_DNA"/>
</dbReference>
<evidence type="ECO:0000313" key="1">
    <source>
        <dbReference type="EMBL" id="QBZ62086.1"/>
    </source>
</evidence>
<sequence>MDQLRYWRLRGKEGIYHLDYSGTYVACKGSVADFSIWGVIASVLEFFFAWD</sequence>